<dbReference type="PRINTS" id="PR00081">
    <property type="entry name" value="GDHRDH"/>
</dbReference>
<organism evidence="4 5">
    <name type="scientific">Winmispira thermophila (strain ATCC 49972 / DSM 6192 / RI 19.B1)</name>
    <name type="common">Spirochaeta thermophila</name>
    <dbReference type="NCBI Taxonomy" id="665571"/>
    <lineage>
        <taxon>Bacteria</taxon>
        <taxon>Pseudomonadati</taxon>
        <taxon>Spirochaetota</taxon>
        <taxon>Spirochaetia</taxon>
        <taxon>Winmispirales</taxon>
        <taxon>Winmispiraceae</taxon>
        <taxon>Winmispira</taxon>
    </lineage>
</organism>
<evidence type="ECO:0000313" key="4">
    <source>
        <dbReference type="EMBL" id="ADN02158.1"/>
    </source>
</evidence>
<dbReference type="PRINTS" id="PR00080">
    <property type="entry name" value="SDRFAMILY"/>
</dbReference>
<evidence type="ECO:0000256" key="2">
    <source>
        <dbReference type="ARBA" id="ARBA00023002"/>
    </source>
</evidence>
<dbReference type="HOGENOM" id="CLU_010194_2_1_12"/>
<dbReference type="RefSeq" id="WP_013313999.1">
    <property type="nucleotide sequence ID" value="NC_014484.1"/>
</dbReference>
<comment type="similarity">
    <text evidence="1 3">Belongs to the short-chain dehydrogenases/reductases (SDR) family.</text>
</comment>
<accession>E0RT21</accession>
<evidence type="ECO:0000256" key="1">
    <source>
        <dbReference type="ARBA" id="ARBA00006484"/>
    </source>
</evidence>
<dbReference type="SUPFAM" id="SSF51735">
    <property type="entry name" value="NAD(P)-binding Rossmann-fold domains"/>
    <property type="match status" value="1"/>
</dbReference>
<reference key="1">
    <citation type="submission" date="2009-08" db="EMBL/GenBank/DDBJ databases">
        <title>The genome sequence of Spirochaeta thermophila DSM6192.</title>
        <authorList>
            <person name="Angelov A."/>
            <person name="Mientus M."/>
            <person name="Wittenberg S."/>
            <person name="Lehmann R."/>
            <person name="Liesegang H."/>
            <person name="Daniel R."/>
            <person name="Liebl W."/>
        </authorList>
    </citation>
    <scope>NUCLEOTIDE SEQUENCE</scope>
    <source>
        <strain>DSM 6192</strain>
    </source>
</reference>
<dbReference type="InterPro" id="IPR002347">
    <property type="entry name" value="SDR_fam"/>
</dbReference>
<dbReference type="InterPro" id="IPR020904">
    <property type="entry name" value="Sc_DH/Rdtase_CS"/>
</dbReference>
<protein>
    <submittedName>
        <fullName evidence="4">Short-chain dehydrogenase/reductase</fullName>
    </submittedName>
</protein>
<dbReference type="Proteomes" id="UP000001296">
    <property type="component" value="Chromosome"/>
</dbReference>
<dbReference type="PROSITE" id="PS00061">
    <property type="entry name" value="ADH_SHORT"/>
    <property type="match status" value="1"/>
</dbReference>
<keyword evidence="2" id="KW-0560">Oxidoreductase</keyword>
<dbReference type="AlphaFoldDB" id="E0RT21"/>
<gene>
    <name evidence="4" type="ordered locus">STHERM_c12170</name>
</gene>
<dbReference type="PaxDb" id="665571-STHERM_c12170"/>
<dbReference type="CDD" id="cd05233">
    <property type="entry name" value="SDR_c"/>
    <property type="match status" value="1"/>
</dbReference>
<proteinExistence type="inferred from homology"/>
<dbReference type="InterPro" id="IPR036291">
    <property type="entry name" value="NAD(P)-bd_dom_sf"/>
</dbReference>
<dbReference type="EMBL" id="CP001698">
    <property type="protein sequence ID" value="ADN02158.1"/>
    <property type="molecule type" value="Genomic_DNA"/>
</dbReference>
<dbReference type="KEGG" id="sta:STHERM_c12170"/>
<evidence type="ECO:0000256" key="3">
    <source>
        <dbReference type="RuleBase" id="RU000363"/>
    </source>
</evidence>
<dbReference type="Pfam" id="PF00106">
    <property type="entry name" value="adh_short"/>
    <property type="match status" value="1"/>
</dbReference>
<dbReference type="PANTHER" id="PTHR43391:SF82">
    <property type="entry name" value="OXIDOREDUCTASE SADH-RELATED"/>
    <property type="match status" value="1"/>
</dbReference>
<evidence type="ECO:0000313" key="5">
    <source>
        <dbReference type="Proteomes" id="UP000001296"/>
    </source>
</evidence>
<dbReference type="GO" id="GO:0016491">
    <property type="term" value="F:oxidoreductase activity"/>
    <property type="evidence" value="ECO:0007669"/>
    <property type="project" value="UniProtKB-KW"/>
</dbReference>
<dbReference type="eggNOG" id="COG4221">
    <property type="taxonomic scope" value="Bacteria"/>
</dbReference>
<dbReference type="PANTHER" id="PTHR43391">
    <property type="entry name" value="RETINOL DEHYDROGENASE-RELATED"/>
    <property type="match status" value="1"/>
</dbReference>
<reference evidence="4 5" key="2">
    <citation type="journal article" date="2010" name="J. Bacteriol.">
        <title>Genome sequence of the polysaccharide-degrading, thermophilic anaerobe Spirochaeta thermophila DSM 6192.</title>
        <authorList>
            <person name="Angelov A."/>
            <person name="Liebl S."/>
            <person name="Ballschmiter M."/>
            <person name="Bomeke M."/>
            <person name="Lehmann R."/>
            <person name="Liesegang H."/>
            <person name="Daniel R."/>
            <person name="Liebl W."/>
        </authorList>
    </citation>
    <scope>NUCLEOTIDE SEQUENCE [LARGE SCALE GENOMIC DNA]</scope>
    <source>
        <strain evidence="5">ATCC 49972 / DSM 6192 / RI 19.B1</strain>
    </source>
</reference>
<sequence>MLEELCYAIEAQLLVENEAAKNREETAKAFAGKTAAVKGGASGIGKALCEMLLSFGAKAVTLADINEENLIKETARLQTLYPGKVFGIVTDVTNQASVVNMVKAARENGEGRLDYLFNNDGLGLTKPFDACSAEDWKYAFDVNFFGVLYGTIAAVDIMNDQDGGGSIVNTASDIAFVPMAYQRMYSATKAAVLGMTVALRYELSDRNIRLFAVAPGTVATPIFRGNPPSDAIMPDVAAERILYSVAQNFRVVITTVEDAFGTLANIPLPELRMLWEQYG</sequence>
<dbReference type="Gene3D" id="3.40.50.720">
    <property type="entry name" value="NAD(P)-binding Rossmann-like Domain"/>
    <property type="match status" value="1"/>
</dbReference>
<name>E0RT21_WINT6</name>